<evidence type="ECO:0000256" key="1">
    <source>
        <dbReference type="SAM" id="SignalP"/>
    </source>
</evidence>
<keyword evidence="1" id="KW-0732">Signal</keyword>
<reference evidence="2 3" key="1">
    <citation type="submission" date="2024-01" db="EMBL/GenBank/DDBJ databases">
        <title>The genomes of 5 underutilized Papilionoideae crops provide insights into root nodulation and disease resistanc.</title>
        <authorList>
            <person name="Jiang F."/>
        </authorList>
    </citation>
    <scope>NUCLEOTIDE SEQUENCE [LARGE SCALE GENOMIC DNA]</scope>
    <source>
        <strain evidence="2">DUOXIRENSHENG_FW03</strain>
        <tissue evidence="2">Leaves</tissue>
    </source>
</reference>
<feature type="chain" id="PRO_5043018878" description="Secreted protein" evidence="1">
    <location>
        <begin position="19"/>
        <end position="83"/>
    </location>
</feature>
<protein>
    <recommendedName>
        <fullName evidence="4">Secreted protein</fullName>
    </recommendedName>
</protein>
<dbReference type="AlphaFoldDB" id="A0AAN9S7T7"/>
<feature type="signal peptide" evidence="1">
    <location>
        <begin position="1"/>
        <end position="18"/>
    </location>
</feature>
<dbReference type="Proteomes" id="UP001386955">
    <property type="component" value="Unassembled WGS sequence"/>
</dbReference>
<keyword evidence="3" id="KW-1185">Reference proteome</keyword>
<comment type="caution">
    <text evidence="2">The sequence shown here is derived from an EMBL/GenBank/DDBJ whole genome shotgun (WGS) entry which is preliminary data.</text>
</comment>
<dbReference type="EMBL" id="JAYMYS010000006">
    <property type="protein sequence ID" value="KAK7389208.1"/>
    <property type="molecule type" value="Genomic_DNA"/>
</dbReference>
<name>A0AAN9S7T7_PSOTE</name>
<evidence type="ECO:0008006" key="4">
    <source>
        <dbReference type="Google" id="ProtNLM"/>
    </source>
</evidence>
<accession>A0AAN9S7T7</accession>
<gene>
    <name evidence="2" type="ORF">VNO78_24044</name>
</gene>
<organism evidence="2 3">
    <name type="scientific">Psophocarpus tetragonolobus</name>
    <name type="common">Winged bean</name>
    <name type="synonym">Dolichos tetragonolobus</name>
    <dbReference type="NCBI Taxonomy" id="3891"/>
    <lineage>
        <taxon>Eukaryota</taxon>
        <taxon>Viridiplantae</taxon>
        <taxon>Streptophyta</taxon>
        <taxon>Embryophyta</taxon>
        <taxon>Tracheophyta</taxon>
        <taxon>Spermatophyta</taxon>
        <taxon>Magnoliopsida</taxon>
        <taxon>eudicotyledons</taxon>
        <taxon>Gunneridae</taxon>
        <taxon>Pentapetalae</taxon>
        <taxon>rosids</taxon>
        <taxon>fabids</taxon>
        <taxon>Fabales</taxon>
        <taxon>Fabaceae</taxon>
        <taxon>Papilionoideae</taxon>
        <taxon>50 kb inversion clade</taxon>
        <taxon>NPAAA clade</taxon>
        <taxon>indigoferoid/millettioid clade</taxon>
        <taxon>Phaseoleae</taxon>
        <taxon>Psophocarpus</taxon>
    </lineage>
</organism>
<sequence>MDEVLLFFFLSFFGLTLCPSVPICSNKNTLFRASFGFLANLTCLKSLNSAQLKKREAFSMGLRERGKTLLSSLFAVQLLQVED</sequence>
<proteinExistence type="predicted"/>
<evidence type="ECO:0000313" key="2">
    <source>
        <dbReference type="EMBL" id="KAK7389208.1"/>
    </source>
</evidence>
<evidence type="ECO:0000313" key="3">
    <source>
        <dbReference type="Proteomes" id="UP001386955"/>
    </source>
</evidence>